<feature type="domain" description="Aminopeptidase N-like N-terminal" evidence="16">
    <location>
        <begin position="93"/>
        <end position="268"/>
    </location>
</feature>
<dbReference type="GO" id="GO:0005615">
    <property type="term" value="C:extracellular space"/>
    <property type="evidence" value="ECO:0007669"/>
    <property type="project" value="TreeGrafter"/>
</dbReference>
<sequence length="507" mass="55341">MRRVPRSRRPLAGARCSTTVLALSLGLTACSAGGPDTEVEVLAEPGSTASAGLAPVSLGELPALDDPALDASVSRPRRDPVYPGVGHPVLDALHYDLDLAWDPDERLLTAEQTLLLRAARDSDRLVLDLSPALEVGTVRLDGEEVPFDRRGQDLRVEAPVAKDDRHVLQISYSGSPEPVAAPTTRGDFSTNGWTVTEDGDTWTMQEPTGAYSWYAVDDQPSDKATYDITVSVPSPRVGVANGQLLSRTESDGVTTTRWSMAQPAASYLVTVATGEYDLSEAVSSSGVPLSYWVPVGDEGRVDAAAGLAEADRGLAWLEEKLGPYPFDALGFVFVESDSGMETQSMITLGMTEYTTSTPVLVHEMAHHWWGDLIGPTTWRDLWMNEGMAMYLQGAWMASEEPYTLPQLMDYWAQDEPQMRADAGPAADYDPATFGEGNAYYSGALMWHEIRGLLGDELFWRLVREWPRSLPYGTSDYAGIVGWWSRESGRDLSPVFDAWLRGEVSPAR</sequence>
<evidence type="ECO:0000256" key="3">
    <source>
        <dbReference type="ARBA" id="ARBA00010136"/>
    </source>
</evidence>
<keyword evidence="10" id="KW-0862">Zinc</keyword>
<evidence type="ECO:0000313" key="18">
    <source>
        <dbReference type="Proteomes" id="UP000537326"/>
    </source>
</evidence>
<gene>
    <name evidence="17" type="ORF">BKA05_003361</name>
</gene>
<dbReference type="InterPro" id="IPR014782">
    <property type="entry name" value="Peptidase_M1_dom"/>
</dbReference>
<dbReference type="PANTHER" id="PTHR11533:SF174">
    <property type="entry name" value="PUROMYCIN-SENSITIVE AMINOPEPTIDASE-RELATED"/>
    <property type="match status" value="1"/>
</dbReference>
<evidence type="ECO:0000256" key="6">
    <source>
        <dbReference type="ARBA" id="ARBA00022438"/>
    </source>
</evidence>
<dbReference type="Gene3D" id="2.60.40.1730">
    <property type="entry name" value="tricorn interacting facor f3 domain"/>
    <property type="match status" value="1"/>
</dbReference>
<dbReference type="Pfam" id="PF01433">
    <property type="entry name" value="Peptidase_M1"/>
    <property type="match status" value="1"/>
</dbReference>
<dbReference type="GO" id="GO:0043171">
    <property type="term" value="P:peptide catabolic process"/>
    <property type="evidence" value="ECO:0007669"/>
    <property type="project" value="TreeGrafter"/>
</dbReference>
<keyword evidence="11" id="KW-0482">Metalloprotease</keyword>
<evidence type="ECO:0000256" key="12">
    <source>
        <dbReference type="ARBA" id="ARBA00029811"/>
    </source>
</evidence>
<dbReference type="GO" id="GO:0070006">
    <property type="term" value="F:metalloaminopeptidase activity"/>
    <property type="evidence" value="ECO:0007669"/>
    <property type="project" value="TreeGrafter"/>
</dbReference>
<keyword evidence="14" id="KW-0732">Signal</keyword>
<feature type="chain" id="PRO_5038592654" description="Aminopeptidase N" evidence="14">
    <location>
        <begin position="23"/>
        <end position="507"/>
    </location>
</feature>
<evidence type="ECO:0000256" key="9">
    <source>
        <dbReference type="ARBA" id="ARBA00022801"/>
    </source>
</evidence>
<dbReference type="InterPro" id="IPR050344">
    <property type="entry name" value="Peptidase_M1_aminopeptidases"/>
</dbReference>
<dbReference type="Pfam" id="PF17900">
    <property type="entry name" value="Peptidase_M1_N"/>
    <property type="match status" value="1"/>
</dbReference>
<evidence type="ECO:0000259" key="15">
    <source>
        <dbReference type="Pfam" id="PF01433"/>
    </source>
</evidence>
<name>A0A7Z0C668_9ACTN</name>
<accession>A0A7Z0C668</accession>
<reference evidence="17 18" key="1">
    <citation type="submission" date="2020-07" db="EMBL/GenBank/DDBJ databases">
        <title>Sequencing the genomes of 1000 actinobacteria strains.</title>
        <authorList>
            <person name="Klenk H.-P."/>
        </authorList>
    </citation>
    <scope>NUCLEOTIDE SEQUENCE [LARGE SCALE GENOMIC DNA]</scope>
    <source>
        <strain evidence="17 18">DSM 18248</strain>
    </source>
</reference>
<dbReference type="GO" id="GO:0008270">
    <property type="term" value="F:zinc ion binding"/>
    <property type="evidence" value="ECO:0007669"/>
    <property type="project" value="InterPro"/>
</dbReference>
<dbReference type="PRINTS" id="PR00756">
    <property type="entry name" value="ALADIPTASE"/>
</dbReference>
<evidence type="ECO:0000256" key="8">
    <source>
        <dbReference type="ARBA" id="ARBA00022723"/>
    </source>
</evidence>
<evidence type="ECO:0000256" key="1">
    <source>
        <dbReference type="ARBA" id="ARBA00000098"/>
    </source>
</evidence>
<evidence type="ECO:0000256" key="10">
    <source>
        <dbReference type="ARBA" id="ARBA00022833"/>
    </source>
</evidence>
<keyword evidence="8" id="KW-0479">Metal-binding</keyword>
<evidence type="ECO:0000259" key="16">
    <source>
        <dbReference type="Pfam" id="PF17900"/>
    </source>
</evidence>
<keyword evidence="7" id="KW-0645">Protease</keyword>
<dbReference type="EMBL" id="JACBZI010000001">
    <property type="protein sequence ID" value="NYI11846.1"/>
    <property type="molecule type" value="Genomic_DNA"/>
</dbReference>
<dbReference type="InterPro" id="IPR045357">
    <property type="entry name" value="Aminopeptidase_N-like_N"/>
</dbReference>
<comment type="similarity">
    <text evidence="3">Belongs to the peptidase M1 family.</text>
</comment>
<keyword evidence="18" id="KW-1185">Reference proteome</keyword>
<dbReference type="InterPro" id="IPR042097">
    <property type="entry name" value="Aminopeptidase_N-like_N_sf"/>
</dbReference>
<evidence type="ECO:0000313" key="17">
    <source>
        <dbReference type="EMBL" id="NYI11846.1"/>
    </source>
</evidence>
<evidence type="ECO:0000256" key="4">
    <source>
        <dbReference type="ARBA" id="ARBA00012564"/>
    </source>
</evidence>
<evidence type="ECO:0000256" key="7">
    <source>
        <dbReference type="ARBA" id="ARBA00022670"/>
    </source>
</evidence>
<evidence type="ECO:0000256" key="11">
    <source>
        <dbReference type="ARBA" id="ARBA00023049"/>
    </source>
</evidence>
<dbReference type="InterPro" id="IPR001930">
    <property type="entry name" value="Peptidase_M1"/>
</dbReference>
<proteinExistence type="inferred from homology"/>
<organism evidence="17 18">
    <name type="scientific">Nocardioides marinus</name>
    <dbReference type="NCBI Taxonomy" id="374514"/>
    <lineage>
        <taxon>Bacteria</taxon>
        <taxon>Bacillati</taxon>
        <taxon>Actinomycetota</taxon>
        <taxon>Actinomycetes</taxon>
        <taxon>Propionibacteriales</taxon>
        <taxon>Nocardioidaceae</taxon>
        <taxon>Nocardioides</taxon>
    </lineage>
</organism>
<dbReference type="AlphaFoldDB" id="A0A7Z0C668"/>
<evidence type="ECO:0000256" key="5">
    <source>
        <dbReference type="ARBA" id="ARBA00015611"/>
    </source>
</evidence>
<dbReference type="SUPFAM" id="SSF55486">
    <property type="entry name" value="Metalloproteases ('zincins'), catalytic domain"/>
    <property type="match status" value="1"/>
</dbReference>
<keyword evidence="9" id="KW-0378">Hydrolase</keyword>
<dbReference type="PROSITE" id="PS51257">
    <property type="entry name" value="PROKAR_LIPOPROTEIN"/>
    <property type="match status" value="1"/>
</dbReference>
<feature type="domain" description="Peptidase M1 membrane alanine aminopeptidase" evidence="15">
    <location>
        <begin position="314"/>
        <end position="498"/>
    </location>
</feature>
<dbReference type="CDD" id="cd09603">
    <property type="entry name" value="M1_APN_like"/>
    <property type="match status" value="1"/>
</dbReference>
<dbReference type="EC" id="3.4.11.2" evidence="4"/>
<comment type="caution">
    <text evidence="17">The sequence shown here is derived from an EMBL/GenBank/DDBJ whole genome shotgun (WGS) entry which is preliminary data.</text>
</comment>
<comment type="cofactor">
    <cofactor evidence="2">
        <name>Zn(2+)</name>
        <dbReference type="ChEBI" id="CHEBI:29105"/>
    </cofactor>
</comment>
<dbReference type="GO" id="GO:0006508">
    <property type="term" value="P:proteolysis"/>
    <property type="evidence" value="ECO:0007669"/>
    <property type="project" value="UniProtKB-KW"/>
</dbReference>
<dbReference type="GO" id="GO:0042277">
    <property type="term" value="F:peptide binding"/>
    <property type="evidence" value="ECO:0007669"/>
    <property type="project" value="TreeGrafter"/>
</dbReference>
<evidence type="ECO:0000256" key="2">
    <source>
        <dbReference type="ARBA" id="ARBA00001947"/>
    </source>
</evidence>
<dbReference type="PANTHER" id="PTHR11533">
    <property type="entry name" value="PROTEASE M1 ZINC METALLOPROTEASE"/>
    <property type="match status" value="1"/>
</dbReference>
<comment type="catalytic activity">
    <reaction evidence="1">
        <text>Release of an N-terminal amino acid, Xaa-|-Yaa- from a peptide, amide or arylamide. Xaa is preferably Ala, but may be most amino acids including Pro (slow action). When a terminal hydrophobic residue is followed by a prolyl residue, the two may be released as an intact Xaa-Pro dipeptide.</text>
        <dbReference type="EC" id="3.4.11.2"/>
    </reaction>
</comment>
<dbReference type="GO" id="GO:0005737">
    <property type="term" value="C:cytoplasm"/>
    <property type="evidence" value="ECO:0007669"/>
    <property type="project" value="TreeGrafter"/>
</dbReference>
<keyword evidence="6 17" id="KW-0031">Aminopeptidase</keyword>
<dbReference type="SUPFAM" id="SSF63737">
    <property type="entry name" value="Leukotriene A4 hydrolase N-terminal domain"/>
    <property type="match status" value="1"/>
</dbReference>
<dbReference type="InterPro" id="IPR027268">
    <property type="entry name" value="Peptidase_M4/M1_CTD_sf"/>
</dbReference>
<dbReference type="RefSeq" id="WP_179532475.1">
    <property type="nucleotide sequence ID" value="NZ_BAAAPP010000019.1"/>
</dbReference>
<dbReference type="Gene3D" id="1.10.390.10">
    <property type="entry name" value="Neutral Protease Domain 2"/>
    <property type="match status" value="1"/>
</dbReference>
<evidence type="ECO:0000256" key="14">
    <source>
        <dbReference type="SAM" id="SignalP"/>
    </source>
</evidence>
<dbReference type="Proteomes" id="UP000537326">
    <property type="component" value="Unassembled WGS sequence"/>
</dbReference>
<dbReference type="GO" id="GO:0016020">
    <property type="term" value="C:membrane"/>
    <property type="evidence" value="ECO:0007669"/>
    <property type="project" value="TreeGrafter"/>
</dbReference>
<evidence type="ECO:0000256" key="13">
    <source>
        <dbReference type="ARBA" id="ARBA00031533"/>
    </source>
</evidence>
<protein>
    <recommendedName>
        <fullName evidence="5">Aminopeptidase N</fullName>
        <ecNumber evidence="4">3.4.11.2</ecNumber>
    </recommendedName>
    <alternativeName>
        <fullName evidence="12">Alanine aminopeptidase</fullName>
    </alternativeName>
    <alternativeName>
        <fullName evidence="13">Lysyl aminopeptidase</fullName>
    </alternativeName>
</protein>
<feature type="signal peptide" evidence="14">
    <location>
        <begin position="1"/>
        <end position="22"/>
    </location>
</feature>
<dbReference type="GO" id="GO:0016285">
    <property type="term" value="F:alanyl aminopeptidase activity"/>
    <property type="evidence" value="ECO:0007669"/>
    <property type="project" value="UniProtKB-EC"/>
</dbReference>